<sequence>MNIRHHSDSNVEKRSAESARPIPNWTSVITVTVTPLLSSHHHRCEFSTQNPVWYRQETQESNVHREDGEEVARKWLHRQNVIILCFYAVHRRGLVTPSTKKANRLARRCDPADDVQVRQDDDERCKLRRLTAAAAIFWNIERCDKARPPKRCTAELGSDLKIVCDATEPRVAPGHASVYGTSRQALVQLQTHLSE</sequence>
<dbReference type="Proteomes" id="UP000219338">
    <property type="component" value="Unassembled WGS sequence"/>
</dbReference>
<proteinExistence type="predicted"/>
<accession>A0A284S8Y3</accession>
<evidence type="ECO:0000313" key="1">
    <source>
        <dbReference type="EMBL" id="SJL17467.1"/>
    </source>
</evidence>
<evidence type="ECO:0000313" key="2">
    <source>
        <dbReference type="Proteomes" id="UP000219338"/>
    </source>
</evidence>
<reference evidence="2" key="1">
    <citation type="journal article" date="2017" name="Nat. Ecol. Evol.">
        <title>Genome expansion and lineage-specific genetic innovations in the forest pathogenic fungi Armillaria.</title>
        <authorList>
            <person name="Sipos G."/>
            <person name="Prasanna A.N."/>
            <person name="Walter M.C."/>
            <person name="O'Connor E."/>
            <person name="Balint B."/>
            <person name="Krizsan K."/>
            <person name="Kiss B."/>
            <person name="Hess J."/>
            <person name="Varga T."/>
            <person name="Slot J."/>
            <person name="Riley R."/>
            <person name="Boka B."/>
            <person name="Rigling D."/>
            <person name="Barry K."/>
            <person name="Lee J."/>
            <person name="Mihaltcheva S."/>
            <person name="LaButti K."/>
            <person name="Lipzen A."/>
            <person name="Waldron R."/>
            <person name="Moloney N.M."/>
            <person name="Sperisen C."/>
            <person name="Kredics L."/>
            <person name="Vagvoelgyi C."/>
            <person name="Patrignani A."/>
            <person name="Fitzpatrick D."/>
            <person name="Nagy I."/>
            <person name="Doyle S."/>
            <person name="Anderson J.B."/>
            <person name="Grigoriev I.V."/>
            <person name="Gueldener U."/>
            <person name="Muensterkoetter M."/>
            <person name="Nagy L.G."/>
        </authorList>
    </citation>
    <scope>NUCLEOTIDE SEQUENCE [LARGE SCALE GENOMIC DNA]</scope>
    <source>
        <strain evidence="2">C18/9</strain>
    </source>
</reference>
<dbReference type="EMBL" id="FUEG01000044">
    <property type="protein sequence ID" value="SJL17467.1"/>
    <property type="molecule type" value="Genomic_DNA"/>
</dbReference>
<keyword evidence="2" id="KW-1185">Reference proteome</keyword>
<gene>
    <name evidence="1" type="ORF">ARMOST_21018</name>
</gene>
<dbReference type="AlphaFoldDB" id="A0A284S8Y3"/>
<organism evidence="1 2">
    <name type="scientific">Armillaria ostoyae</name>
    <name type="common">Armillaria root rot fungus</name>
    <dbReference type="NCBI Taxonomy" id="47428"/>
    <lineage>
        <taxon>Eukaryota</taxon>
        <taxon>Fungi</taxon>
        <taxon>Dikarya</taxon>
        <taxon>Basidiomycota</taxon>
        <taxon>Agaricomycotina</taxon>
        <taxon>Agaricomycetes</taxon>
        <taxon>Agaricomycetidae</taxon>
        <taxon>Agaricales</taxon>
        <taxon>Marasmiineae</taxon>
        <taxon>Physalacriaceae</taxon>
        <taxon>Armillaria</taxon>
    </lineage>
</organism>
<name>A0A284S8Y3_ARMOS</name>
<protein>
    <submittedName>
        <fullName evidence="1">Uncharacterized protein</fullName>
    </submittedName>
</protein>